<dbReference type="SUPFAM" id="SSF53850">
    <property type="entry name" value="Periplasmic binding protein-like II"/>
    <property type="match status" value="1"/>
</dbReference>
<dbReference type="STRING" id="1121305.CLCOL_08230"/>
<feature type="domain" description="SsuA/THI5-like" evidence="2">
    <location>
        <begin position="54"/>
        <end position="268"/>
    </location>
</feature>
<dbReference type="EMBL" id="LTBB01000003">
    <property type="protein sequence ID" value="KYH29592.1"/>
    <property type="molecule type" value="Genomic_DNA"/>
</dbReference>
<reference evidence="3 4" key="1">
    <citation type="submission" date="2016-02" db="EMBL/GenBank/DDBJ databases">
        <title>Genome sequence of Clostridium colicanis DSM 13634.</title>
        <authorList>
            <person name="Poehlein A."/>
            <person name="Daniel R."/>
        </authorList>
    </citation>
    <scope>NUCLEOTIDE SEQUENCE [LARGE SCALE GENOMIC DNA]</scope>
    <source>
        <strain evidence="3 4">DSM 13634</strain>
    </source>
</reference>
<organism evidence="3 4">
    <name type="scientific">Clostridium colicanis DSM 13634</name>
    <dbReference type="NCBI Taxonomy" id="1121305"/>
    <lineage>
        <taxon>Bacteria</taxon>
        <taxon>Bacillati</taxon>
        <taxon>Bacillota</taxon>
        <taxon>Clostridia</taxon>
        <taxon>Eubacteriales</taxon>
        <taxon>Clostridiaceae</taxon>
        <taxon>Clostridium</taxon>
    </lineage>
</organism>
<keyword evidence="4" id="KW-1185">Reference proteome</keyword>
<dbReference type="InterPro" id="IPR015168">
    <property type="entry name" value="SsuA/THI5"/>
</dbReference>
<feature type="chain" id="PRO_5038828345" evidence="1">
    <location>
        <begin position="22"/>
        <end position="337"/>
    </location>
</feature>
<evidence type="ECO:0000256" key="1">
    <source>
        <dbReference type="SAM" id="SignalP"/>
    </source>
</evidence>
<evidence type="ECO:0000313" key="3">
    <source>
        <dbReference type="EMBL" id="KYH29592.1"/>
    </source>
</evidence>
<comment type="caution">
    <text evidence="3">The sequence shown here is derived from an EMBL/GenBank/DDBJ whole genome shotgun (WGS) entry which is preliminary data.</text>
</comment>
<accession>A0A151APS8</accession>
<dbReference type="PATRIC" id="fig|1121305.3.peg.837"/>
<dbReference type="AlphaFoldDB" id="A0A151APS8"/>
<evidence type="ECO:0000313" key="4">
    <source>
        <dbReference type="Proteomes" id="UP000075374"/>
    </source>
</evidence>
<dbReference type="PANTHER" id="PTHR31528:SF3">
    <property type="entry name" value="THIAMINE BIOSYNTHESIS PROTEIN HI_0357-RELATED"/>
    <property type="match status" value="1"/>
</dbReference>
<gene>
    <name evidence="3" type="ORF">CLCOL_08230</name>
</gene>
<feature type="signal peptide" evidence="1">
    <location>
        <begin position="1"/>
        <end position="21"/>
    </location>
</feature>
<name>A0A151APS8_9CLOT</name>
<dbReference type="PANTHER" id="PTHR31528">
    <property type="entry name" value="4-AMINO-5-HYDROXYMETHYL-2-METHYLPYRIMIDINE PHOSPHATE SYNTHASE THI11-RELATED"/>
    <property type="match status" value="1"/>
</dbReference>
<dbReference type="Pfam" id="PF09084">
    <property type="entry name" value="NMT1"/>
    <property type="match status" value="1"/>
</dbReference>
<proteinExistence type="predicted"/>
<dbReference type="CDD" id="cd13651">
    <property type="entry name" value="PBP2_ThiY"/>
    <property type="match status" value="1"/>
</dbReference>
<dbReference type="RefSeq" id="WP_061857726.1">
    <property type="nucleotide sequence ID" value="NZ_LTBB01000003.1"/>
</dbReference>
<protein>
    <submittedName>
        <fullName evidence="3">Putative thiamine biosynthesis protein</fullName>
    </submittedName>
</protein>
<dbReference type="PROSITE" id="PS51257">
    <property type="entry name" value="PROKAR_LIPOPROTEIN"/>
    <property type="match status" value="1"/>
</dbReference>
<dbReference type="InterPro" id="IPR027939">
    <property type="entry name" value="NMT1/THI5"/>
</dbReference>
<dbReference type="GO" id="GO:0009228">
    <property type="term" value="P:thiamine biosynthetic process"/>
    <property type="evidence" value="ECO:0007669"/>
    <property type="project" value="InterPro"/>
</dbReference>
<dbReference type="Proteomes" id="UP000075374">
    <property type="component" value="Unassembled WGS sequence"/>
</dbReference>
<keyword evidence="1" id="KW-0732">Signal</keyword>
<evidence type="ECO:0000259" key="2">
    <source>
        <dbReference type="Pfam" id="PF09084"/>
    </source>
</evidence>
<sequence length="337" mass="37847">MRFKKASIFLVMLMLFSLVLSGCARKENEENNKEGQSNIKELQEFNVLLDWYPNAVHAFLYAAEDQGYFKEEGLKVNLITPAGTEDGIKLVATGKADLAISYPKQVILSRGENIPVKSVGAIVRTSLNQLMVRRDAGIKTLKDLEGKKVGFPSFEIDKETVNTMVKEAGGEPSKIEFVDVGYELMAGIETKRVDAIIGGYINHEKILLEKQGIQLDTFNPVDYGVPNNYELVFIASDEGIKNNNDNIQAFLRAVKKGFEYTKNNPDKALDLVLKVQNESFPLDAEIEKKSLEILLPLMEDQSGDFLSQDEENWNNNIKWLQEKSLLKGKVDSKSVFQ</sequence>
<dbReference type="Gene3D" id="3.40.190.10">
    <property type="entry name" value="Periplasmic binding protein-like II"/>
    <property type="match status" value="2"/>
</dbReference>